<proteinExistence type="predicted"/>
<gene>
    <name evidence="2" type="ORF">EDC29_104119</name>
</gene>
<name>A0A4R4ABE0_MARGR</name>
<reference evidence="2 3" key="1">
    <citation type="submission" date="2019-03" db="EMBL/GenBank/DDBJ databases">
        <title>Genomic Encyclopedia of Type Strains, Phase IV (KMG-IV): sequencing the most valuable type-strain genomes for metagenomic binning, comparative biology and taxonomic classification.</title>
        <authorList>
            <person name="Goeker M."/>
        </authorList>
    </citation>
    <scope>NUCLEOTIDE SEQUENCE [LARGE SCALE GENOMIC DNA]</scope>
    <source>
        <strain evidence="2 3">DSM 203</strain>
    </source>
</reference>
<keyword evidence="1" id="KW-1133">Transmembrane helix</keyword>
<keyword evidence="1" id="KW-0812">Transmembrane</keyword>
<feature type="transmembrane region" description="Helical" evidence="1">
    <location>
        <begin position="149"/>
        <end position="175"/>
    </location>
</feature>
<feature type="transmembrane region" description="Helical" evidence="1">
    <location>
        <begin position="113"/>
        <end position="137"/>
    </location>
</feature>
<keyword evidence="1" id="KW-0472">Membrane</keyword>
<comment type="caution">
    <text evidence="2">The sequence shown here is derived from an EMBL/GenBank/DDBJ whole genome shotgun (WGS) entry which is preliminary data.</text>
</comment>
<dbReference type="Proteomes" id="UP000295247">
    <property type="component" value="Unassembled WGS sequence"/>
</dbReference>
<evidence type="ECO:0000313" key="3">
    <source>
        <dbReference type="Proteomes" id="UP000295247"/>
    </source>
</evidence>
<evidence type="ECO:0000256" key="1">
    <source>
        <dbReference type="SAM" id="Phobius"/>
    </source>
</evidence>
<protein>
    <submittedName>
        <fullName evidence="2">Uncharacterized protein</fullName>
    </submittedName>
</protein>
<dbReference type="EMBL" id="SMDC01000004">
    <property type="protein sequence ID" value="TCW36332.1"/>
    <property type="molecule type" value="Genomic_DNA"/>
</dbReference>
<evidence type="ECO:0000313" key="2">
    <source>
        <dbReference type="EMBL" id="TCW36332.1"/>
    </source>
</evidence>
<organism evidence="2 3">
    <name type="scientific">Marichromatium gracile</name>
    <name type="common">Chromatium gracile</name>
    <dbReference type="NCBI Taxonomy" id="1048"/>
    <lineage>
        <taxon>Bacteria</taxon>
        <taxon>Pseudomonadati</taxon>
        <taxon>Pseudomonadota</taxon>
        <taxon>Gammaproteobacteria</taxon>
        <taxon>Chromatiales</taxon>
        <taxon>Chromatiaceae</taxon>
        <taxon>Marichromatium</taxon>
    </lineage>
</organism>
<dbReference type="AlphaFoldDB" id="A0A4R4ABE0"/>
<sequence length="910" mass="102509">MPSISREQVKPRLISRLIFALRRGPFDTLSSHVDQWIREWSQTNPERRACCHGFAPRILHSATEHPVWFVLAILELSTLLALLCVFAVLIITGHQPSFLSSEFSKGVKPYFDVVWTIQATITAVVYPIIIAFVAILLQRRQSSKVDLQIYLYSTAALPAGLSALGLIGALGLQYLVAFTLAPQGAAWGMIASLCWFTINVCLTGCFLYSTISFLHDDNRLRAFEQYAVHIALPREVRQYLNKHIMWDAQQLGLLPGRPSYQRLDSGADQGPSIDLMPYGTDGTPCVTRRLRRRSQLSDVRMRLFAAGLSRWLAQARTHWQGDLSHDADARAADLELRVEPGDMKSGNVTLLVVKNGPQPDWLARLLIRRAFMFRSSPGSVQTYNTGKLLQELVSDLKNETAAGREDGTQERLLALTHVHTALLDAGRFVDENGAAANVACMKVPAGFGSLSLYQTWVSDYSPWLECVIGMLESNPRGFELACHVTHRLAREVEREPLEIPNDLLRLHGRLIFLLGLWWLSKVEDQGSISHDAAHEAQLRAPRAGIYGKALRQWVGGWELIRLRDAPEPITSVEAAWKHATLEARFSMERIQQTAEMVFAAVVRGDTQAARLVLGSFFNWFAQTSHRYQNTFLDGYLPPTLTVSALDAGWAEIWAQYHVSLVETEPSLDAPTNICGILVKRFWEDLRHLLILLLLEASKDGKREEPAMQVVLFLLRGYVDDEESLESARAYRDAQQVLLLLIRQHYASQEYMLRLNDFLNNVQRHQWSEPIPGRVYTLPESEDLSSLSRSLLLLLLSLAPAREFSVDTIERFALSQNSEFDARLHWKAQELARELSKELEDRRQSNSGTVGAILKHASIIREIRAGLSPSPDAISIHIGNAPPKPIDPLTEEWVTEATKWLGELPEKVQWV</sequence>
<feature type="transmembrane region" description="Helical" evidence="1">
    <location>
        <begin position="67"/>
        <end position="93"/>
    </location>
</feature>
<accession>A0A4R4ABE0</accession>